<feature type="transmembrane region" description="Helical" evidence="11">
    <location>
        <begin position="120"/>
        <end position="142"/>
    </location>
</feature>
<proteinExistence type="inferred from homology"/>
<dbReference type="Gene3D" id="3.30.2010.10">
    <property type="entry name" value="Metalloproteases ('zincins'), catalytic domain"/>
    <property type="match status" value="1"/>
</dbReference>
<evidence type="ECO:0000256" key="11">
    <source>
        <dbReference type="SAM" id="Phobius"/>
    </source>
</evidence>
<dbReference type="InterPro" id="IPR001915">
    <property type="entry name" value="Peptidase_M48"/>
</dbReference>
<evidence type="ECO:0000256" key="9">
    <source>
        <dbReference type="ARBA" id="ARBA00023136"/>
    </source>
</evidence>
<keyword evidence="2 10" id="KW-0645">Protease</keyword>
<name>A0A497EQE7_9CREN</name>
<dbReference type="PANTHER" id="PTHR43221">
    <property type="entry name" value="PROTEASE HTPX"/>
    <property type="match status" value="1"/>
</dbReference>
<comment type="cofactor">
    <cofactor evidence="10">
        <name>Zn(2+)</name>
        <dbReference type="ChEBI" id="CHEBI:29105"/>
    </cofactor>
    <text evidence="10">Binds 1 zinc ion per subunit.</text>
</comment>
<keyword evidence="8 10" id="KW-0482">Metalloprotease</keyword>
<evidence type="ECO:0000256" key="5">
    <source>
        <dbReference type="ARBA" id="ARBA00022801"/>
    </source>
</evidence>
<evidence type="ECO:0000256" key="8">
    <source>
        <dbReference type="ARBA" id="ARBA00023049"/>
    </source>
</evidence>
<evidence type="ECO:0000256" key="2">
    <source>
        <dbReference type="ARBA" id="ARBA00022670"/>
    </source>
</evidence>
<feature type="transmembrane region" description="Helical" evidence="11">
    <location>
        <begin position="148"/>
        <end position="169"/>
    </location>
</feature>
<keyword evidence="9 11" id="KW-0472">Membrane</keyword>
<dbReference type="GO" id="GO:0004222">
    <property type="term" value="F:metalloendopeptidase activity"/>
    <property type="evidence" value="ECO:0007669"/>
    <property type="project" value="InterPro"/>
</dbReference>
<protein>
    <recommendedName>
        <fullName evidence="12">Peptidase M48 domain-containing protein</fullName>
    </recommendedName>
</protein>
<dbReference type="Proteomes" id="UP000278475">
    <property type="component" value="Unassembled WGS sequence"/>
</dbReference>
<organism evidence="13 14">
    <name type="scientific">Thermoproteota archaeon</name>
    <dbReference type="NCBI Taxonomy" id="2056631"/>
    <lineage>
        <taxon>Archaea</taxon>
        <taxon>Thermoproteota</taxon>
    </lineage>
</organism>
<comment type="caution">
    <text evidence="13">The sequence shown here is derived from an EMBL/GenBank/DDBJ whole genome shotgun (WGS) entry which is preliminary data.</text>
</comment>
<keyword evidence="1" id="KW-1003">Cell membrane</keyword>
<dbReference type="AlphaFoldDB" id="A0A497EQE7"/>
<keyword evidence="7 11" id="KW-1133">Transmembrane helix</keyword>
<accession>A0A497EQE7</accession>
<evidence type="ECO:0000256" key="1">
    <source>
        <dbReference type="ARBA" id="ARBA00022475"/>
    </source>
</evidence>
<dbReference type="GO" id="GO:0046872">
    <property type="term" value="F:metal ion binding"/>
    <property type="evidence" value="ECO:0007669"/>
    <property type="project" value="UniProtKB-KW"/>
</dbReference>
<evidence type="ECO:0000313" key="13">
    <source>
        <dbReference type="EMBL" id="RLE49292.1"/>
    </source>
</evidence>
<keyword evidence="5 10" id="KW-0378">Hydrolase</keyword>
<feature type="domain" description="Peptidase M48" evidence="12">
    <location>
        <begin position="40"/>
        <end position="249"/>
    </location>
</feature>
<evidence type="ECO:0000256" key="3">
    <source>
        <dbReference type="ARBA" id="ARBA00022692"/>
    </source>
</evidence>
<evidence type="ECO:0000256" key="7">
    <source>
        <dbReference type="ARBA" id="ARBA00022989"/>
    </source>
</evidence>
<dbReference type="InterPro" id="IPR050083">
    <property type="entry name" value="HtpX_protease"/>
</dbReference>
<evidence type="ECO:0000313" key="14">
    <source>
        <dbReference type="Proteomes" id="UP000278475"/>
    </source>
</evidence>
<comment type="similarity">
    <text evidence="10">Belongs to the peptidase M48 family.</text>
</comment>
<keyword evidence="6 10" id="KW-0862">Zinc</keyword>
<dbReference type="Pfam" id="PF01435">
    <property type="entry name" value="Peptidase_M48"/>
    <property type="match status" value="1"/>
</dbReference>
<gene>
    <name evidence="13" type="ORF">DRJ31_05450</name>
</gene>
<keyword evidence="4" id="KW-0479">Metal-binding</keyword>
<evidence type="ECO:0000256" key="6">
    <source>
        <dbReference type="ARBA" id="ARBA00022833"/>
    </source>
</evidence>
<evidence type="ECO:0000259" key="12">
    <source>
        <dbReference type="Pfam" id="PF01435"/>
    </source>
</evidence>
<evidence type="ECO:0000256" key="10">
    <source>
        <dbReference type="RuleBase" id="RU003983"/>
    </source>
</evidence>
<evidence type="ECO:0000256" key="4">
    <source>
        <dbReference type="ARBA" id="ARBA00022723"/>
    </source>
</evidence>
<dbReference type="PANTHER" id="PTHR43221:SF2">
    <property type="entry name" value="PROTEASE HTPX HOMOLOG"/>
    <property type="match status" value="1"/>
</dbReference>
<dbReference type="EMBL" id="QMQV01000042">
    <property type="protein sequence ID" value="RLE49292.1"/>
    <property type="molecule type" value="Genomic_DNA"/>
</dbReference>
<dbReference type="GO" id="GO:0006508">
    <property type="term" value="P:proteolysis"/>
    <property type="evidence" value="ECO:0007669"/>
    <property type="project" value="UniProtKB-KW"/>
</dbReference>
<keyword evidence="3 11" id="KW-0812">Transmembrane</keyword>
<sequence length="277" mass="32227">MVARNVRNVLKSIKRILLKSWFKVLAWSLGFKYIKPAPEDIVKLVNKVASEMNVKVKSVYICAKKNHEANAMVFFSRVFIYHDSLNVLNLNELEALIAHELSHLSLHHIRRHTTEMNKTFLRIALCYAFMVLMIIVGWIKFFYIMPEIAMLGARLSAITLLSTLMVLWIRHANAFGCQLELEADLHATSAIKDALLYAITLIKLHVYSKQFSEYGKPFPLRKVIKRLKDIKRKILGDTHPNLKTRIMYLEIDEECYEDLQSVVNMVKRRFKFGMPIC</sequence>
<reference evidence="13 14" key="1">
    <citation type="submission" date="2018-06" db="EMBL/GenBank/DDBJ databases">
        <title>Extensive metabolic versatility and redundancy in microbially diverse, dynamic hydrothermal sediments.</title>
        <authorList>
            <person name="Dombrowski N."/>
            <person name="Teske A."/>
            <person name="Baker B.J."/>
        </authorList>
    </citation>
    <scope>NUCLEOTIDE SEQUENCE [LARGE SCALE GENOMIC DNA]</scope>
    <source>
        <strain evidence="13">B66_G16</strain>
    </source>
</reference>